<comment type="caution">
    <text evidence="2">The sequence shown here is derived from an EMBL/GenBank/DDBJ whole genome shotgun (WGS) entry which is preliminary data.</text>
</comment>
<reference evidence="2 3" key="1">
    <citation type="journal article" date="2021" name="Comput. Struct. Biotechnol. J.">
        <title>De novo genome assembly of the potent medicinal plant Rehmannia glutinosa using nanopore technology.</title>
        <authorList>
            <person name="Ma L."/>
            <person name="Dong C."/>
            <person name="Song C."/>
            <person name="Wang X."/>
            <person name="Zheng X."/>
            <person name="Niu Y."/>
            <person name="Chen S."/>
            <person name="Feng W."/>
        </authorList>
    </citation>
    <scope>NUCLEOTIDE SEQUENCE [LARGE SCALE GENOMIC DNA]</scope>
    <source>
        <strain evidence="2">DH-2019</strain>
    </source>
</reference>
<dbReference type="Pfam" id="PF04450">
    <property type="entry name" value="BSP"/>
    <property type="match status" value="1"/>
</dbReference>
<dbReference type="PANTHER" id="PTHR33321">
    <property type="match status" value="1"/>
</dbReference>
<keyword evidence="1" id="KW-0732">Signal</keyword>
<proteinExistence type="predicted"/>
<gene>
    <name evidence="2" type="ORF">DH2020_023910</name>
</gene>
<dbReference type="PANTHER" id="PTHR33321:SF12">
    <property type="entry name" value="PLANT BASIC SECRETORY PROTEIN (BSP) FAMILY PROTEIN"/>
    <property type="match status" value="1"/>
</dbReference>
<accession>A0ABR0WB98</accession>
<evidence type="ECO:0000256" key="1">
    <source>
        <dbReference type="SAM" id="SignalP"/>
    </source>
</evidence>
<sequence length="256" mass="29580">MGKILTSMGKKLIFFIPCFLLLASLLHCIHAVQYIVTNKVPNTPGGKLFDREIGVNFTLLTLETVNKFIWKILEQRTSADIKNVPVVNLYISDFQGYAYKNGDNINVSGPALDMFYYPRNKSKFFFSSLMYHEMTHVFQWHGNFTAPGGLTEGIADYVMVKSNIYEKEKYTKFGSGSRWDEGYGVTERFLEYCDSLRKGFTAELNKKMRYKYSDHYFVELLGKPVDQLWREYKAKYGKKQVSTADSFGTMFPGVKY</sequence>
<name>A0ABR0WB98_REHGL</name>
<dbReference type="InterPro" id="IPR007541">
    <property type="entry name" value="Uncharacterised_BSP"/>
</dbReference>
<dbReference type="EMBL" id="JABTTQ020000013">
    <property type="protein sequence ID" value="KAK6143562.1"/>
    <property type="molecule type" value="Genomic_DNA"/>
</dbReference>
<organism evidence="2 3">
    <name type="scientific">Rehmannia glutinosa</name>
    <name type="common">Chinese foxglove</name>
    <dbReference type="NCBI Taxonomy" id="99300"/>
    <lineage>
        <taxon>Eukaryota</taxon>
        <taxon>Viridiplantae</taxon>
        <taxon>Streptophyta</taxon>
        <taxon>Embryophyta</taxon>
        <taxon>Tracheophyta</taxon>
        <taxon>Spermatophyta</taxon>
        <taxon>Magnoliopsida</taxon>
        <taxon>eudicotyledons</taxon>
        <taxon>Gunneridae</taxon>
        <taxon>Pentapetalae</taxon>
        <taxon>asterids</taxon>
        <taxon>lamiids</taxon>
        <taxon>Lamiales</taxon>
        <taxon>Orobanchaceae</taxon>
        <taxon>Rehmannieae</taxon>
        <taxon>Rehmannia</taxon>
    </lineage>
</organism>
<protein>
    <recommendedName>
        <fullName evidence="4">Plant basic secretory protein (BSP) family protein</fullName>
    </recommendedName>
</protein>
<feature type="chain" id="PRO_5045121905" description="Plant basic secretory protein (BSP) family protein" evidence="1">
    <location>
        <begin position="32"/>
        <end position="256"/>
    </location>
</feature>
<evidence type="ECO:0000313" key="3">
    <source>
        <dbReference type="Proteomes" id="UP001318860"/>
    </source>
</evidence>
<keyword evidence="3" id="KW-1185">Reference proteome</keyword>
<feature type="signal peptide" evidence="1">
    <location>
        <begin position="1"/>
        <end position="31"/>
    </location>
</feature>
<evidence type="ECO:0008006" key="4">
    <source>
        <dbReference type="Google" id="ProtNLM"/>
    </source>
</evidence>
<dbReference type="Proteomes" id="UP001318860">
    <property type="component" value="Unassembled WGS sequence"/>
</dbReference>
<evidence type="ECO:0000313" key="2">
    <source>
        <dbReference type="EMBL" id="KAK6143562.1"/>
    </source>
</evidence>